<dbReference type="PANTHER" id="PTHR17630:SF44">
    <property type="entry name" value="PROTEIN AIM2"/>
    <property type="match status" value="1"/>
</dbReference>
<dbReference type="EMBL" id="JOKZ01000082">
    <property type="protein sequence ID" value="KKP04280.1"/>
    <property type="molecule type" value="Genomic_DNA"/>
</dbReference>
<dbReference type="PANTHER" id="PTHR17630">
    <property type="entry name" value="DIENELACTONE HYDROLASE"/>
    <property type="match status" value="1"/>
</dbReference>
<dbReference type="OMA" id="GDNPHTP"/>
<dbReference type="Proteomes" id="UP000034112">
    <property type="component" value="Unassembled WGS sequence"/>
</dbReference>
<comment type="caution">
    <text evidence="2">The sequence shown here is derived from an EMBL/GenBank/DDBJ whole genome shotgun (WGS) entry which is preliminary data.</text>
</comment>
<dbReference type="InterPro" id="IPR029058">
    <property type="entry name" value="AB_hydrolase_fold"/>
</dbReference>
<gene>
    <name evidence="2" type="ORF">THAR02_03631</name>
</gene>
<dbReference type="AlphaFoldDB" id="A0A0F9XID9"/>
<proteinExistence type="predicted"/>
<sequence length="250" mass="27191">MASGHIDKCCVVGTLHEGETTGKDIKIEGNIDAYLATPPAGKARDGQGILFIPDVIGIWQNSKLLADNFAAQGYTVLLPDIFNGDALKLNRTGDFDFVAWIAKGSTGDNPHTPPAVDPIILNAIKALKDLGIKRIGAVGYCFGAKYVVRHYKDGIDVGYVAHPTMVEEDELAAITGPLSIAAAQTDSIFPAEKRHKSEEILIKTGQPFQINLYSHVVHGFAVRCDTSVKIEKWSKEQAFFQAVTWFAEHL</sequence>
<evidence type="ECO:0000313" key="3">
    <source>
        <dbReference type="Proteomes" id="UP000034112"/>
    </source>
</evidence>
<feature type="domain" description="Dienelactone hydrolase" evidence="1">
    <location>
        <begin position="31"/>
        <end position="249"/>
    </location>
</feature>
<evidence type="ECO:0000259" key="1">
    <source>
        <dbReference type="Pfam" id="PF01738"/>
    </source>
</evidence>
<dbReference type="Pfam" id="PF01738">
    <property type="entry name" value="DLH"/>
    <property type="match status" value="1"/>
</dbReference>
<dbReference type="InterPro" id="IPR002925">
    <property type="entry name" value="Dienelactn_hydro"/>
</dbReference>
<dbReference type="OrthoDB" id="17560at2759"/>
<protein>
    <submittedName>
        <fullName evidence="2">Esterase/lipase</fullName>
    </submittedName>
</protein>
<organism evidence="2 3">
    <name type="scientific">Trichoderma harzianum</name>
    <name type="common">Hypocrea lixii</name>
    <dbReference type="NCBI Taxonomy" id="5544"/>
    <lineage>
        <taxon>Eukaryota</taxon>
        <taxon>Fungi</taxon>
        <taxon>Dikarya</taxon>
        <taxon>Ascomycota</taxon>
        <taxon>Pezizomycotina</taxon>
        <taxon>Sordariomycetes</taxon>
        <taxon>Hypocreomycetidae</taxon>
        <taxon>Hypocreales</taxon>
        <taxon>Hypocreaceae</taxon>
        <taxon>Trichoderma</taxon>
    </lineage>
</organism>
<dbReference type="SUPFAM" id="SSF53474">
    <property type="entry name" value="alpha/beta-Hydrolases"/>
    <property type="match status" value="1"/>
</dbReference>
<dbReference type="Gene3D" id="3.40.50.1820">
    <property type="entry name" value="alpha/beta hydrolase"/>
    <property type="match status" value="1"/>
</dbReference>
<reference evidence="3" key="1">
    <citation type="journal article" date="2015" name="Genome Announc.">
        <title>Draft whole-genome sequence of the biocontrol agent Trichoderma harzianum T6776.</title>
        <authorList>
            <person name="Baroncelli R."/>
            <person name="Piaggeschi G."/>
            <person name="Fiorini L."/>
            <person name="Bertolini E."/>
            <person name="Zapparata A."/>
            <person name="Pe M.E."/>
            <person name="Sarrocco S."/>
            <person name="Vannacci G."/>
        </authorList>
    </citation>
    <scope>NUCLEOTIDE SEQUENCE [LARGE SCALE GENOMIC DNA]</scope>
    <source>
        <strain evidence="3">T6776</strain>
    </source>
</reference>
<accession>A0A0F9XID9</accession>
<dbReference type="GO" id="GO:0016787">
    <property type="term" value="F:hydrolase activity"/>
    <property type="evidence" value="ECO:0007669"/>
    <property type="project" value="InterPro"/>
</dbReference>
<evidence type="ECO:0000313" key="2">
    <source>
        <dbReference type="EMBL" id="KKP04280.1"/>
    </source>
</evidence>
<name>A0A0F9XID9_TRIHA</name>